<dbReference type="Proteomes" id="UP001327560">
    <property type="component" value="Chromosome 8"/>
</dbReference>
<dbReference type="FunFam" id="1.25.40.10:FF:000184">
    <property type="entry name" value="Pentatricopeptide repeat-containing protein, chloroplastic"/>
    <property type="match status" value="1"/>
</dbReference>
<dbReference type="InterPro" id="IPR032867">
    <property type="entry name" value="DYW_dom"/>
</dbReference>
<dbReference type="Pfam" id="PF14432">
    <property type="entry name" value="DYW_deaminase"/>
    <property type="match status" value="1"/>
</dbReference>
<evidence type="ECO:0000256" key="2">
    <source>
        <dbReference type="PROSITE-ProRule" id="PRU00708"/>
    </source>
</evidence>
<dbReference type="SUPFAM" id="SSF48452">
    <property type="entry name" value="TPR-like"/>
    <property type="match status" value="1"/>
</dbReference>
<dbReference type="EMBL" id="CP136897">
    <property type="protein sequence ID" value="WOL17525.1"/>
    <property type="molecule type" value="Genomic_DNA"/>
</dbReference>
<dbReference type="AlphaFoldDB" id="A0AAQ3KZH9"/>
<dbReference type="PROSITE" id="PS51375">
    <property type="entry name" value="PPR"/>
    <property type="match status" value="2"/>
</dbReference>
<dbReference type="Pfam" id="PF20431">
    <property type="entry name" value="E_motif"/>
    <property type="match status" value="1"/>
</dbReference>
<feature type="domain" description="DYW" evidence="3">
    <location>
        <begin position="452"/>
        <end position="544"/>
    </location>
</feature>
<evidence type="ECO:0000313" key="4">
    <source>
        <dbReference type="EMBL" id="WOL17525.1"/>
    </source>
</evidence>
<dbReference type="GO" id="GO:0003723">
    <property type="term" value="F:RNA binding"/>
    <property type="evidence" value="ECO:0007669"/>
    <property type="project" value="InterPro"/>
</dbReference>
<evidence type="ECO:0000256" key="1">
    <source>
        <dbReference type="ARBA" id="ARBA00022737"/>
    </source>
</evidence>
<keyword evidence="1" id="KW-0677">Repeat</keyword>
<dbReference type="Gene3D" id="1.25.40.10">
    <property type="entry name" value="Tetratricopeptide repeat domain"/>
    <property type="match status" value="2"/>
</dbReference>
<protein>
    <submittedName>
        <fullName evidence="4">Pentatricopeptide repeat-containing protein</fullName>
    </submittedName>
</protein>
<dbReference type="InterPro" id="IPR011990">
    <property type="entry name" value="TPR-like_helical_dom_sf"/>
</dbReference>
<gene>
    <name evidence="4" type="ORF">Cni_G26318</name>
</gene>
<dbReference type="GO" id="GO:0008270">
    <property type="term" value="F:zinc ion binding"/>
    <property type="evidence" value="ECO:0007669"/>
    <property type="project" value="InterPro"/>
</dbReference>
<dbReference type="PANTHER" id="PTHR47926:SF461">
    <property type="entry name" value="PENTATRICOPEPTIDE REPEAT SUPERFAMILY PROTEIN"/>
    <property type="match status" value="1"/>
</dbReference>
<keyword evidence="5" id="KW-1185">Reference proteome</keyword>
<dbReference type="InterPro" id="IPR002885">
    <property type="entry name" value="PPR_rpt"/>
</dbReference>
<evidence type="ECO:0000313" key="5">
    <source>
        <dbReference type="Proteomes" id="UP001327560"/>
    </source>
</evidence>
<name>A0AAQ3KZH9_9LILI</name>
<dbReference type="PANTHER" id="PTHR47926">
    <property type="entry name" value="PENTATRICOPEPTIDE REPEAT-CONTAINING PROTEIN"/>
    <property type="match status" value="1"/>
</dbReference>
<dbReference type="Pfam" id="PF13041">
    <property type="entry name" value="PPR_2"/>
    <property type="match status" value="2"/>
</dbReference>
<dbReference type="InterPro" id="IPR046848">
    <property type="entry name" value="E_motif"/>
</dbReference>
<dbReference type="NCBIfam" id="TIGR00756">
    <property type="entry name" value="PPR"/>
    <property type="match status" value="3"/>
</dbReference>
<dbReference type="FunFam" id="1.25.40.10:FF:000344">
    <property type="entry name" value="Pentatricopeptide repeat-containing protein"/>
    <property type="match status" value="1"/>
</dbReference>
<dbReference type="InterPro" id="IPR046960">
    <property type="entry name" value="PPR_At4g14850-like_plant"/>
</dbReference>
<feature type="repeat" description="PPR" evidence="2">
    <location>
        <begin position="236"/>
        <end position="270"/>
    </location>
</feature>
<reference evidence="4 5" key="1">
    <citation type="submission" date="2023-10" db="EMBL/GenBank/DDBJ databases">
        <title>Chromosome-scale genome assembly provides insights into flower coloration mechanisms of Canna indica.</title>
        <authorList>
            <person name="Li C."/>
        </authorList>
    </citation>
    <scope>NUCLEOTIDE SEQUENCE [LARGE SCALE GENOMIC DNA]</scope>
    <source>
        <tissue evidence="4">Flower</tissue>
    </source>
</reference>
<dbReference type="Pfam" id="PF01535">
    <property type="entry name" value="PPR"/>
    <property type="match status" value="2"/>
</dbReference>
<evidence type="ECO:0000259" key="3">
    <source>
        <dbReference type="Pfam" id="PF14432"/>
    </source>
</evidence>
<feature type="repeat" description="PPR" evidence="2">
    <location>
        <begin position="135"/>
        <end position="169"/>
    </location>
</feature>
<proteinExistence type="predicted"/>
<sequence length="544" mass="61174">MAAVSSLSHALQLHALILKTRSNHHSYSSSDHSAVSAANAVVRAYARSDRPRDALLFFLHLQPHGPAPNHFTLTFLLASCARRRAAPEGRQLHSLAHKRGFLADRHVRNSLIHMYSSCGQLDLAAKVFDGILHKDVVSWTSMINGAVEVNQPLDALRFFDSMQSDGVAPNDATIVSVLGACAEVGALSVGRRVHQMAVQARLDSEPKVATSLIDMYAKCGCILTAERLFEQMVDKDVFTWTAMISGLASYGRWEDALSLFHKMVEEEVKPNERTIIAALCACRSAGWVSEGYRIYNYMHRYGLRPKFQHYGCMVDLLARAGHLDEAEGFLRRMPIEPDAVMWRTLIWASRLHGELNRAERLVNELQKFELSSTDGGSYVLIGNIYASVGKWEKKARVRELMDARKINKLPGCSRIEVNGVVHEFEAGDSGHPEAQRIYEKIDEIAEKLRSEGYHPKTSEVLLDMEDNEKALQLHHHSERLAVAFGLISTNPGEKILIVKNLRSCEDCHSAMKLISKIFEREITIRDRIRFHHFVNGSCSCKDHW</sequence>
<accession>A0AAQ3KZH9</accession>
<organism evidence="4 5">
    <name type="scientific">Canna indica</name>
    <name type="common">Indian-shot</name>
    <dbReference type="NCBI Taxonomy" id="4628"/>
    <lineage>
        <taxon>Eukaryota</taxon>
        <taxon>Viridiplantae</taxon>
        <taxon>Streptophyta</taxon>
        <taxon>Embryophyta</taxon>
        <taxon>Tracheophyta</taxon>
        <taxon>Spermatophyta</taxon>
        <taxon>Magnoliopsida</taxon>
        <taxon>Liliopsida</taxon>
        <taxon>Zingiberales</taxon>
        <taxon>Cannaceae</taxon>
        <taxon>Canna</taxon>
    </lineage>
</organism>
<dbReference type="GO" id="GO:0009451">
    <property type="term" value="P:RNA modification"/>
    <property type="evidence" value="ECO:0007669"/>
    <property type="project" value="InterPro"/>
</dbReference>